<evidence type="ECO:0008006" key="4">
    <source>
        <dbReference type="Google" id="ProtNLM"/>
    </source>
</evidence>
<dbReference type="AlphaFoldDB" id="A0A1S1UD90"/>
<evidence type="ECO:0000313" key="3">
    <source>
        <dbReference type="Proteomes" id="UP000179840"/>
    </source>
</evidence>
<gene>
    <name evidence="2" type="ORF">AKG95_11550</name>
</gene>
<evidence type="ECO:0000313" key="2">
    <source>
        <dbReference type="EMBL" id="OHV97764.1"/>
    </source>
</evidence>
<comment type="caution">
    <text evidence="2">The sequence shown here is derived from an EMBL/GenBank/DDBJ whole genome shotgun (WGS) entry which is preliminary data.</text>
</comment>
<organism evidence="2 3">
    <name type="scientific">Janthinobacterium lividum</name>
    <dbReference type="NCBI Taxonomy" id="29581"/>
    <lineage>
        <taxon>Bacteria</taxon>
        <taxon>Pseudomonadati</taxon>
        <taxon>Pseudomonadota</taxon>
        <taxon>Betaproteobacteria</taxon>
        <taxon>Burkholderiales</taxon>
        <taxon>Oxalobacteraceae</taxon>
        <taxon>Janthinobacterium</taxon>
    </lineage>
</organism>
<proteinExistence type="predicted"/>
<name>A0A1S1UD90_9BURK</name>
<feature type="region of interest" description="Disordered" evidence="1">
    <location>
        <begin position="60"/>
        <end position="87"/>
    </location>
</feature>
<protein>
    <recommendedName>
        <fullName evidence="4">DUF2946 domain-containing protein</fullName>
    </recommendedName>
</protein>
<sequence length="145" mass="14927">MIADADQAARAMVYFCAMMRLLKTWLILMLMTLLPLQAVAAGMRLSCANDLQGTRHSLSTDAGAPACHQAQATPKMDGTDSTDSAPGERHAVCGACSASCMGACMSPPSAPALAASDGAQNVTLTDTPPLAGFVPDGPRRPPRPA</sequence>
<dbReference type="Proteomes" id="UP000179840">
    <property type="component" value="Unassembled WGS sequence"/>
</dbReference>
<feature type="region of interest" description="Disordered" evidence="1">
    <location>
        <begin position="113"/>
        <end position="145"/>
    </location>
</feature>
<dbReference type="EMBL" id="LFKP01000005">
    <property type="protein sequence ID" value="OHV97764.1"/>
    <property type="molecule type" value="Genomic_DNA"/>
</dbReference>
<reference evidence="2 3" key="1">
    <citation type="submission" date="2015-06" db="EMBL/GenBank/DDBJ databases">
        <title>Draft genome sequencing of a biphenyl-degrading bacterium, Janthinobacterium lividum MEG1.</title>
        <authorList>
            <person name="Shimodaira J."/>
            <person name="Hatta T."/>
        </authorList>
    </citation>
    <scope>NUCLEOTIDE SEQUENCE [LARGE SCALE GENOMIC DNA]</scope>
    <source>
        <strain evidence="2 3">MEG1</strain>
    </source>
</reference>
<evidence type="ECO:0000256" key="1">
    <source>
        <dbReference type="SAM" id="MobiDB-lite"/>
    </source>
</evidence>
<accession>A0A1S1UD90</accession>